<sequence length="496" mass="55630">MLGKIMLAIVTVCTISIGIYTFTQKDETVQKHNNYSQFMQFETGKRGDDPLYAEEIKKNTALTLQARDKAEMLARQLAEMKKEKERSDVRTEQALQQINELMQRLQVLNDEKNSSQNNAHLQEEVDKKIQAMTDNIKTLSQNIKILSEENNKKIQSIESTIKTHNTKTTDTTINKTTNTELLNGSKITRVYGNNNTQVKTPSLLQNVTNGLNNAGRFISQGIDNNKEQYDYDNQQSNKVPRFRNPKKEIEWDTSFPVYTLAPNTVLANSTLITPIIGRVPLGRNNISDPFFFKVEIGKDNLSANGHHIPGIAKMIASGYATGIREQSCVRGYIDTLTFIFVDGRIVTQGERSTNGSGNDQAIGYLADKWGKPCIRGKYINNAKDYLMSRGLASFVEAAAHGLSQSQMTAKANNDGSRQAILNGNVWSYILGAGIGGSASEIAEYVRERASNAFDVVYVEQNKPVQIWIDKMIPIDYDSQARKTQYYDTPLSTQNYD</sequence>
<feature type="coiled-coil region" evidence="1">
    <location>
        <begin position="63"/>
        <end position="149"/>
    </location>
</feature>
<evidence type="ECO:0000313" key="3">
    <source>
        <dbReference type="Proteomes" id="UP001226020"/>
    </source>
</evidence>
<dbReference type="EMBL" id="JASAXT010000005">
    <property type="protein sequence ID" value="MDP8148282.1"/>
    <property type="molecule type" value="Genomic_DNA"/>
</dbReference>
<evidence type="ECO:0000313" key="2">
    <source>
        <dbReference type="EMBL" id="MDP8148282.1"/>
    </source>
</evidence>
<dbReference type="RefSeq" id="WP_306351453.1">
    <property type="nucleotide sequence ID" value="NZ_JASAWV010000005.1"/>
</dbReference>
<keyword evidence="1" id="KW-0175">Coiled coil</keyword>
<name>A0AAW8CB98_9PAST</name>
<organism evidence="2 3">
    <name type="scientific">Phocoenobacter atlanticus subsp. atlanticus</name>
    <dbReference type="NCBI Taxonomy" id="3061285"/>
    <lineage>
        <taxon>Bacteria</taxon>
        <taxon>Pseudomonadati</taxon>
        <taxon>Pseudomonadota</taxon>
        <taxon>Gammaproteobacteria</taxon>
        <taxon>Pasteurellales</taxon>
        <taxon>Pasteurellaceae</taxon>
        <taxon>Phocoenobacter</taxon>
        <taxon>Phocoenobacter atlanticus</taxon>
    </lineage>
</organism>
<gene>
    <name evidence="2" type="ORF">QJU57_04190</name>
</gene>
<comment type="caution">
    <text evidence="2">The sequence shown here is derived from an EMBL/GenBank/DDBJ whole genome shotgun (WGS) entry which is preliminary data.</text>
</comment>
<proteinExistence type="predicted"/>
<dbReference type="Proteomes" id="UP001226020">
    <property type="component" value="Unassembled WGS sequence"/>
</dbReference>
<dbReference type="NCBIfam" id="TIGR03752">
    <property type="entry name" value="conj_TIGR03752"/>
    <property type="match status" value="1"/>
</dbReference>
<reference evidence="2 3" key="1">
    <citation type="journal article" date="2023" name="Front. Microbiol.">
        <title>Phylogeography and host specificity of Pasteurellaceae pathogenic to sea-farmed fish in the north-east Atlantic.</title>
        <authorList>
            <person name="Gulla S."/>
            <person name="Colquhoun D.J."/>
            <person name="Olsen A.B."/>
            <person name="Spilsberg B."/>
            <person name="Lagesen K."/>
            <person name="Aakesson C.P."/>
            <person name="Strom S."/>
            <person name="Manji F."/>
            <person name="Birkbeck T.H."/>
            <person name="Nilsen H.K."/>
        </authorList>
    </citation>
    <scope>NUCLEOTIDE SEQUENCE [LARGE SCALE GENOMIC DNA]</scope>
    <source>
        <strain evidence="2 3">NVIB3131</strain>
    </source>
</reference>
<dbReference type="AlphaFoldDB" id="A0AAW8CB98"/>
<evidence type="ECO:0000256" key="1">
    <source>
        <dbReference type="SAM" id="Coils"/>
    </source>
</evidence>
<dbReference type="InterPro" id="IPR021207">
    <property type="entry name" value="Integr_conj_element_PFL4705"/>
</dbReference>
<accession>A0AAW8CB98</accession>
<protein>
    <submittedName>
        <fullName evidence="2">TIGR03752 family integrating conjugative element protein</fullName>
    </submittedName>
</protein>
<keyword evidence="3" id="KW-1185">Reference proteome</keyword>